<keyword evidence="2" id="KW-1185">Reference proteome</keyword>
<name>A0ACC0C1W3_CATRO</name>
<comment type="caution">
    <text evidence="1">The sequence shown here is derived from an EMBL/GenBank/DDBJ whole genome shotgun (WGS) entry which is preliminary data.</text>
</comment>
<protein>
    <submittedName>
        <fullName evidence="1">Uncharacterized protein</fullName>
    </submittedName>
</protein>
<organism evidence="1 2">
    <name type="scientific">Catharanthus roseus</name>
    <name type="common">Madagascar periwinkle</name>
    <name type="synonym">Vinca rosea</name>
    <dbReference type="NCBI Taxonomy" id="4058"/>
    <lineage>
        <taxon>Eukaryota</taxon>
        <taxon>Viridiplantae</taxon>
        <taxon>Streptophyta</taxon>
        <taxon>Embryophyta</taxon>
        <taxon>Tracheophyta</taxon>
        <taxon>Spermatophyta</taxon>
        <taxon>Magnoliopsida</taxon>
        <taxon>eudicotyledons</taxon>
        <taxon>Gunneridae</taxon>
        <taxon>Pentapetalae</taxon>
        <taxon>asterids</taxon>
        <taxon>lamiids</taxon>
        <taxon>Gentianales</taxon>
        <taxon>Apocynaceae</taxon>
        <taxon>Rauvolfioideae</taxon>
        <taxon>Vinceae</taxon>
        <taxon>Catharanthinae</taxon>
        <taxon>Catharanthus</taxon>
    </lineage>
</organism>
<sequence length="600" mass="68628">MASSTVLSATRNTIKKTNLSFSFRLFSNTSSSSPFSYLCRKHNVFAPPQPPPVPKKVPHAVSAHGVLRQDPYHWMSNTNDPDFINYLHQQNNYADAFMEDTSELQRTLYSEMINRIPSKIFTPPEKWGPWLYYQYIPEGKEYPVLCRKLANDRKGWMMKLVDYMTVGSREEILLDWNEIAELYGYVHVGTCRVSPDHNFLAYTLDITGSENFVLQIKDLKKNSIIPNYRVEGVVSLAWAQDGCTLFYTLCDQNQRPHRVQCIKLGSDSVDNTPLFVENDSRFCVDITSTKDSKFITVNSNSRTSSEVYIIDALNPQSGIQRFRKRLSGVQYFLEHHHGFFYVLTDAPVSKNESSSNGNYYLATCRAEDFQSNDFQNIFLPSDDMCLLDMDICNEHLVLFLNREGTSSICSINLPFPANCKSNMKIDDLDPWFFPLPSNICTISPGSNHDFTSSVYRVVLSSLVMPDVVIDYNMTRKTHTVVHQEVVTNIYPCGEGSLNIKNTDEFLDTQIEKKKNGLQNEVQELVEFSSTYFCERKEVISHDGVRVPLTIFCSREVYKEGQSPGLLHVYGAYGEVLDKSWCSDYLSLLERGWVIAFADVR</sequence>
<gene>
    <name evidence="1" type="ORF">M9H77_09759</name>
</gene>
<accession>A0ACC0C1W3</accession>
<evidence type="ECO:0000313" key="1">
    <source>
        <dbReference type="EMBL" id="KAI5678809.1"/>
    </source>
</evidence>
<dbReference type="Proteomes" id="UP001060085">
    <property type="component" value="Linkage Group LG02"/>
</dbReference>
<evidence type="ECO:0000313" key="2">
    <source>
        <dbReference type="Proteomes" id="UP001060085"/>
    </source>
</evidence>
<reference evidence="2" key="1">
    <citation type="journal article" date="2023" name="Nat. Plants">
        <title>Single-cell RNA sequencing provides a high-resolution roadmap for understanding the multicellular compartmentation of specialized metabolism.</title>
        <authorList>
            <person name="Sun S."/>
            <person name="Shen X."/>
            <person name="Li Y."/>
            <person name="Li Y."/>
            <person name="Wang S."/>
            <person name="Li R."/>
            <person name="Zhang H."/>
            <person name="Shen G."/>
            <person name="Guo B."/>
            <person name="Wei J."/>
            <person name="Xu J."/>
            <person name="St-Pierre B."/>
            <person name="Chen S."/>
            <person name="Sun C."/>
        </authorList>
    </citation>
    <scope>NUCLEOTIDE SEQUENCE [LARGE SCALE GENOMIC DNA]</scope>
</reference>
<dbReference type="EMBL" id="CM044702">
    <property type="protein sequence ID" value="KAI5678809.1"/>
    <property type="molecule type" value="Genomic_DNA"/>
</dbReference>
<proteinExistence type="predicted"/>